<dbReference type="InterPro" id="IPR020084">
    <property type="entry name" value="NUDIX_hydrolase_CS"/>
</dbReference>
<reference evidence="4 5" key="1">
    <citation type="submission" date="2020-03" db="EMBL/GenBank/DDBJ databases">
        <title>A novel species.</title>
        <authorList>
            <person name="Gao J."/>
        </authorList>
    </citation>
    <scope>NUCLEOTIDE SEQUENCE [LARGE SCALE GENOMIC DNA]</scope>
    <source>
        <strain evidence="4 5">QMT-12</strain>
    </source>
</reference>
<dbReference type="InterPro" id="IPR000086">
    <property type="entry name" value="NUDIX_hydrolase_dom"/>
</dbReference>
<evidence type="ECO:0000313" key="5">
    <source>
        <dbReference type="Proteomes" id="UP000501179"/>
    </source>
</evidence>
<dbReference type="PANTHER" id="PTHR43222:SF12">
    <property type="entry name" value="NUDIX HYDROLASE"/>
    <property type="match status" value="1"/>
</dbReference>
<evidence type="ECO:0000256" key="2">
    <source>
        <dbReference type="SAM" id="MobiDB-lite"/>
    </source>
</evidence>
<dbReference type="GO" id="GO:0016787">
    <property type="term" value="F:hydrolase activity"/>
    <property type="evidence" value="ECO:0007669"/>
    <property type="project" value="UniProtKB-KW"/>
</dbReference>
<organism evidence="4 5">
    <name type="scientific">Streptomyces liangshanensis</name>
    <dbReference type="NCBI Taxonomy" id="2717324"/>
    <lineage>
        <taxon>Bacteria</taxon>
        <taxon>Bacillati</taxon>
        <taxon>Actinomycetota</taxon>
        <taxon>Actinomycetes</taxon>
        <taxon>Kitasatosporales</taxon>
        <taxon>Streptomycetaceae</taxon>
        <taxon>Streptomyces</taxon>
    </lineage>
</organism>
<keyword evidence="1" id="KW-0378">Hydrolase</keyword>
<dbReference type="Proteomes" id="UP000501179">
    <property type="component" value="Chromosome"/>
</dbReference>
<protein>
    <submittedName>
        <fullName evidence="4">NUDIX domain-containing protein</fullName>
    </submittedName>
</protein>
<evidence type="ECO:0000259" key="3">
    <source>
        <dbReference type="PROSITE" id="PS51462"/>
    </source>
</evidence>
<evidence type="ECO:0000313" key="4">
    <source>
        <dbReference type="EMBL" id="QIQ05841.1"/>
    </source>
</evidence>
<accession>A0A6G9H6J7</accession>
<dbReference type="PROSITE" id="PS00893">
    <property type="entry name" value="NUDIX_BOX"/>
    <property type="match status" value="1"/>
</dbReference>
<proteinExistence type="predicted"/>
<name>A0A6G9H6J7_9ACTN</name>
<dbReference type="AlphaFoldDB" id="A0A6G9H6J7"/>
<dbReference type="InterPro" id="IPR015797">
    <property type="entry name" value="NUDIX_hydrolase-like_dom_sf"/>
</dbReference>
<evidence type="ECO:0000256" key="1">
    <source>
        <dbReference type="ARBA" id="ARBA00022801"/>
    </source>
</evidence>
<dbReference type="KEGG" id="slia:HA039_29215"/>
<sequence length="203" mass="22020">MSPFVYQFPRTGGSPIGYSPRVSEPEKKPKKPSSNAYCGSCGTPYPPNAGWPRTCAACGVTAYRNPLPVAVALLPVTDAGGRALVVITRTIEPMRGGVALPGGFIDHREAWQHALVRELREETGIEAAEEDVRLADTLSSPDGHLLVFGLLPERPADHLPPPTPTDETTGWHLLRAPEELAFPLHTKAARSWFADHYNTAPRP</sequence>
<dbReference type="PANTHER" id="PTHR43222">
    <property type="entry name" value="NUDIX HYDROLASE 23"/>
    <property type="match status" value="1"/>
</dbReference>
<dbReference type="PROSITE" id="PS51462">
    <property type="entry name" value="NUDIX"/>
    <property type="match status" value="1"/>
</dbReference>
<feature type="region of interest" description="Disordered" evidence="2">
    <location>
        <begin position="1"/>
        <end position="36"/>
    </location>
</feature>
<dbReference type="Gene3D" id="3.90.79.10">
    <property type="entry name" value="Nucleoside Triphosphate Pyrophosphohydrolase"/>
    <property type="match status" value="1"/>
</dbReference>
<dbReference type="EMBL" id="CP050177">
    <property type="protein sequence ID" value="QIQ05841.1"/>
    <property type="molecule type" value="Genomic_DNA"/>
</dbReference>
<gene>
    <name evidence="4" type="ORF">HA039_29215</name>
</gene>
<keyword evidence="5" id="KW-1185">Reference proteome</keyword>
<feature type="domain" description="Nudix hydrolase" evidence="3">
    <location>
        <begin position="66"/>
        <end position="195"/>
    </location>
</feature>
<dbReference type="Pfam" id="PF00293">
    <property type="entry name" value="NUDIX"/>
    <property type="match status" value="1"/>
</dbReference>
<dbReference type="SUPFAM" id="SSF55811">
    <property type="entry name" value="Nudix"/>
    <property type="match status" value="1"/>
</dbReference>